<evidence type="ECO:0000313" key="3">
    <source>
        <dbReference type="EMBL" id="OQS07547.1"/>
    </source>
</evidence>
<dbReference type="SUPFAM" id="SSF50494">
    <property type="entry name" value="Trypsin-like serine proteases"/>
    <property type="match status" value="1"/>
</dbReference>
<dbReference type="InterPro" id="IPR043504">
    <property type="entry name" value="Peptidase_S1_PA_chymotrypsin"/>
</dbReference>
<organism evidence="3 4">
    <name type="scientific">Thraustotheca clavata</name>
    <dbReference type="NCBI Taxonomy" id="74557"/>
    <lineage>
        <taxon>Eukaryota</taxon>
        <taxon>Sar</taxon>
        <taxon>Stramenopiles</taxon>
        <taxon>Oomycota</taxon>
        <taxon>Saprolegniomycetes</taxon>
        <taxon>Saprolegniales</taxon>
        <taxon>Achlyaceae</taxon>
        <taxon>Thraustotheca</taxon>
    </lineage>
</organism>
<keyword evidence="4" id="KW-1185">Reference proteome</keyword>
<dbReference type="OrthoDB" id="5918597at2759"/>
<dbReference type="Proteomes" id="UP000243217">
    <property type="component" value="Unassembled WGS sequence"/>
</dbReference>
<evidence type="ECO:0000259" key="2">
    <source>
        <dbReference type="Pfam" id="PF00089"/>
    </source>
</evidence>
<accession>A0A1W0AB50</accession>
<dbReference type="InterPro" id="IPR001254">
    <property type="entry name" value="Trypsin_dom"/>
</dbReference>
<dbReference type="Pfam" id="PF00089">
    <property type="entry name" value="Trypsin"/>
    <property type="match status" value="1"/>
</dbReference>
<dbReference type="EMBL" id="JNBS01000230">
    <property type="protein sequence ID" value="OQS07547.1"/>
    <property type="molecule type" value="Genomic_DNA"/>
</dbReference>
<comment type="caution">
    <text evidence="3">The sequence shown here is derived from an EMBL/GenBank/DDBJ whole genome shotgun (WGS) entry which is preliminary data.</text>
</comment>
<evidence type="ECO:0000256" key="1">
    <source>
        <dbReference type="ARBA" id="ARBA00023026"/>
    </source>
</evidence>
<dbReference type="Gene3D" id="2.40.10.10">
    <property type="entry name" value="Trypsin-like serine proteases"/>
    <property type="match status" value="1"/>
</dbReference>
<dbReference type="InterPro" id="IPR009003">
    <property type="entry name" value="Peptidase_S1_PA"/>
</dbReference>
<protein>
    <recommendedName>
        <fullName evidence="2">Peptidase S1 domain-containing protein</fullName>
    </recommendedName>
</protein>
<dbReference type="GO" id="GO:0006508">
    <property type="term" value="P:proteolysis"/>
    <property type="evidence" value="ECO:0007669"/>
    <property type="project" value="InterPro"/>
</dbReference>
<gene>
    <name evidence="3" type="ORF">THRCLA_20128</name>
</gene>
<sequence length="104" mass="11657">MLLIGQICDSSLCTKLLPKNSQRKCLDGVYYKATRALVRLSWQNKICTGWFVGSEGHVLTAYHCISQVKLNEIVVKNTCHKQACFTHDDSCREIVNIGVRVVAS</sequence>
<reference evidence="3 4" key="1">
    <citation type="journal article" date="2014" name="Genome Biol. Evol.">
        <title>The secreted proteins of Achlya hypogyna and Thraustotheca clavata identify the ancestral oomycete secretome and reveal gene acquisitions by horizontal gene transfer.</title>
        <authorList>
            <person name="Misner I."/>
            <person name="Blouin N."/>
            <person name="Leonard G."/>
            <person name="Richards T.A."/>
            <person name="Lane C.E."/>
        </authorList>
    </citation>
    <scope>NUCLEOTIDE SEQUENCE [LARGE SCALE GENOMIC DNA]</scope>
    <source>
        <strain evidence="3 4">ATCC 34112</strain>
    </source>
</reference>
<dbReference type="GO" id="GO:0004252">
    <property type="term" value="F:serine-type endopeptidase activity"/>
    <property type="evidence" value="ECO:0007669"/>
    <property type="project" value="InterPro"/>
</dbReference>
<name>A0A1W0AB50_9STRA</name>
<keyword evidence="1" id="KW-0843">Virulence</keyword>
<dbReference type="AlphaFoldDB" id="A0A1W0AB50"/>
<proteinExistence type="predicted"/>
<feature type="domain" description="Peptidase S1" evidence="2">
    <location>
        <begin position="35"/>
        <end position="72"/>
    </location>
</feature>
<evidence type="ECO:0000313" key="4">
    <source>
        <dbReference type="Proteomes" id="UP000243217"/>
    </source>
</evidence>